<organism evidence="2 3">
    <name type="scientific">Lottiidibacillus patelloidae</name>
    <dbReference type="NCBI Taxonomy" id="2670334"/>
    <lineage>
        <taxon>Bacteria</taxon>
        <taxon>Bacillati</taxon>
        <taxon>Bacillota</taxon>
        <taxon>Bacilli</taxon>
        <taxon>Bacillales</taxon>
        <taxon>Bacillaceae</taxon>
        <taxon>Lottiidibacillus</taxon>
    </lineage>
</organism>
<reference evidence="3" key="1">
    <citation type="submission" date="2017-08" db="EMBL/GenBank/DDBJ databases">
        <authorList>
            <person name="Huang Z."/>
        </authorList>
    </citation>
    <scope>NUCLEOTIDE SEQUENCE [LARGE SCALE GENOMIC DNA]</scope>
    <source>
        <strain evidence="3">SA5d-4</strain>
    </source>
</reference>
<comment type="caution">
    <text evidence="2">The sequence shown here is derived from an EMBL/GenBank/DDBJ whole genome shotgun (WGS) entry which is preliminary data.</text>
</comment>
<dbReference type="Proteomes" id="UP000217083">
    <property type="component" value="Unassembled WGS sequence"/>
</dbReference>
<dbReference type="Pfam" id="PF00753">
    <property type="entry name" value="Lactamase_B"/>
    <property type="match status" value="1"/>
</dbReference>
<evidence type="ECO:0000313" key="3">
    <source>
        <dbReference type="Proteomes" id="UP000217083"/>
    </source>
</evidence>
<dbReference type="PANTHER" id="PTHR23131:SF4">
    <property type="entry name" value="METALLO-BETA-LACTAMASE SUPERFAMILY POTEIN"/>
    <property type="match status" value="1"/>
</dbReference>
<dbReference type="InterPro" id="IPR001279">
    <property type="entry name" value="Metallo-B-lactamas"/>
</dbReference>
<dbReference type="Gene3D" id="1.10.10.10">
    <property type="entry name" value="Winged helix-like DNA-binding domain superfamily/Winged helix DNA-binding domain"/>
    <property type="match status" value="1"/>
</dbReference>
<dbReference type="PANTHER" id="PTHR23131">
    <property type="entry name" value="ENDORIBONUCLEASE LACTB2"/>
    <property type="match status" value="1"/>
</dbReference>
<dbReference type="Gene3D" id="3.60.15.10">
    <property type="entry name" value="Ribonuclease Z/Hydroxyacylglutathione hydrolase-like"/>
    <property type="match status" value="1"/>
</dbReference>
<dbReference type="InterPro" id="IPR036388">
    <property type="entry name" value="WH-like_DNA-bd_sf"/>
</dbReference>
<dbReference type="EMBL" id="NPIA01000001">
    <property type="protein sequence ID" value="OZM58675.1"/>
    <property type="molecule type" value="Genomic_DNA"/>
</dbReference>
<sequence>MIDKLNDELYKIVIPTPFAVGPVNVYLMKGEKLTLVDVGPKTEEAWSTLTVGLAQLGYTPDDIEQIVITHHHPDHVGLIDYFPGVPIEGHWRNKLWLKQDEEFLNYHNRFFTELLRENGTPEKYLERGIDLTSTLKYSCNSELHREVSEGDTIDGLPGWKVFETPGHASSHIVLYHEQEGVMLGGDHILQKISSNPLLEPPIPAIDKERLKPLLQYRESLEKCIELKPTVVHSGHGDEVTNVASLLKMRLKQQEKRAAMVKRWISSEPMSAFEICQRLFPKVYDQQFALAISETFGQLDYLEANNEIKKKQMNNQIIFEVTS</sequence>
<dbReference type="SUPFAM" id="SSF56281">
    <property type="entry name" value="Metallo-hydrolase/oxidoreductase"/>
    <property type="match status" value="1"/>
</dbReference>
<dbReference type="CDD" id="cd07725">
    <property type="entry name" value="TTHA1429-like_MBL-fold"/>
    <property type="match status" value="1"/>
</dbReference>
<gene>
    <name evidence="2" type="ORF">CIB95_03650</name>
</gene>
<name>A0A263BY81_9BACI</name>
<dbReference type="AlphaFoldDB" id="A0A263BY81"/>
<evidence type="ECO:0000259" key="1">
    <source>
        <dbReference type="SMART" id="SM00849"/>
    </source>
</evidence>
<dbReference type="InterPro" id="IPR036866">
    <property type="entry name" value="RibonucZ/Hydroxyglut_hydro"/>
</dbReference>
<dbReference type="SMART" id="SM00849">
    <property type="entry name" value="Lactamase_B"/>
    <property type="match status" value="1"/>
</dbReference>
<keyword evidence="3" id="KW-1185">Reference proteome</keyword>
<proteinExistence type="predicted"/>
<dbReference type="InterPro" id="IPR050662">
    <property type="entry name" value="Sec-metab_biosynth-thioest"/>
</dbReference>
<reference evidence="2 3" key="2">
    <citation type="submission" date="2017-09" db="EMBL/GenBank/DDBJ databases">
        <title>Bacillus patelloidae sp. nov., isolated from the intestinal tract of a marine limpet.</title>
        <authorList>
            <person name="Liu R."/>
            <person name="Dong C."/>
            <person name="Shao Z."/>
        </authorList>
    </citation>
    <scope>NUCLEOTIDE SEQUENCE [LARGE SCALE GENOMIC DNA]</scope>
    <source>
        <strain evidence="2 3">SA5d-4</strain>
    </source>
</reference>
<evidence type="ECO:0000313" key="2">
    <source>
        <dbReference type="EMBL" id="OZM58675.1"/>
    </source>
</evidence>
<protein>
    <submittedName>
        <fullName evidence="2">MBL fold metallo-hydrolase</fullName>
    </submittedName>
</protein>
<feature type="domain" description="Metallo-beta-lactamase" evidence="1">
    <location>
        <begin position="22"/>
        <end position="235"/>
    </location>
</feature>
<accession>A0A263BY81</accession>
<keyword evidence="2" id="KW-0378">Hydrolase</keyword>
<dbReference type="GO" id="GO:0016787">
    <property type="term" value="F:hydrolase activity"/>
    <property type="evidence" value="ECO:0007669"/>
    <property type="project" value="UniProtKB-KW"/>
</dbReference>
<dbReference type="RefSeq" id="WP_094921936.1">
    <property type="nucleotide sequence ID" value="NZ_NPIA01000001.1"/>
</dbReference>